<protein>
    <submittedName>
        <fullName evidence="2">Uncharacterized protein</fullName>
    </submittedName>
</protein>
<gene>
    <name evidence="2" type="ORF">EEDITHA_LOCUS11804</name>
</gene>
<accession>A0AAU9UEF2</accession>
<evidence type="ECO:0000313" key="3">
    <source>
        <dbReference type="Proteomes" id="UP001153954"/>
    </source>
</evidence>
<keyword evidence="3" id="KW-1185">Reference proteome</keyword>
<name>A0AAU9UEF2_EUPED</name>
<proteinExistence type="predicted"/>
<reference evidence="2" key="1">
    <citation type="submission" date="2022-03" db="EMBL/GenBank/DDBJ databases">
        <authorList>
            <person name="Tunstrom K."/>
        </authorList>
    </citation>
    <scope>NUCLEOTIDE SEQUENCE</scope>
</reference>
<dbReference type="EMBL" id="CAKOGL010000016">
    <property type="protein sequence ID" value="CAH2096467.1"/>
    <property type="molecule type" value="Genomic_DNA"/>
</dbReference>
<feature type="compositionally biased region" description="Low complexity" evidence="1">
    <location>
        <begin position="170"/>
        <end position="192"/>
    </location>
</feature>
<dbReference type="Proteomes" id="UP001153954">
    <property type="component" value="Unassembled WGS sequence"/>
</dbReference>
<dbReference type="AlphaFoldDB" id="A0AAU9UEF2"/>
<evidence type="ECO:0000313" key="2">
    <source>
        <dbReference type="EMBL" id="CAH2096467.1"/>
    </source>
</evidence>
<evidence type="ECO:0000256" key="1">
    <source>
        <dbReference type="SAM" id="MobiDB-lite"/>
    </source>
</evidence>
<organism evidence="2 3">
    <name type="scientific">Euphydryas editha</name>
    <name type="common">Edith's checkerspot</name>
    <dbReference type="NCBI Taxonomy" id="104508"/>
    <lineage>
        <taxon>Eukaryota</taxon>
        <taxon>Metazoa</taxon>
        <taxon>Ecdysozoa</taxon>
        <taxon>Arthropoda</taxon>
        <taxon>Hexapoda</taxon>
        <taxon>Insecta</taxon>
        <taxon>Pterygota</taxon>
        <taxon>Neoptera</taxon>
        <taxon>Endopterygota</taxon>
        <taxon>Lepidoptera</taxon>
        <taxon>Glossata</taxon>
        <taxon>Ditrysia</taxon>
        <taxon>Papilionoidea</taxon>
        <taxon>Nymphalidae</taxon>
        <taxon>Nymphalinae</taxon>
        <taxon>Euphydryas</taxon>
    </lineage>
</organism>
<feature type="compositionally biased region" description="Basic and acidic residues" evidence="1">
    <location>
        <begin position="204"/>
        <end position="215"/>
    </location>
</feature>
<feature type="region of interest" description="Disordered" evidence="1">
    <location>
        <begin position="161"/>
        <end position="228"/>
    </location>
</feature>
<comment type="caution">
    <text evidence="2">The sequence shown here is derived from an EMBL/GenBank/DDBJ whole genome shotgun (WGS) entry which is preliminary data.</text>
</comment>
<sequence>MDEEIALFKEMGILDKKGEIKSRVNSRANSWSNSPLKINMRSRSNAIAIGYFTLRKYIKSVRTLFLRREAVQYNQNKQSLDKNLNRNQRYMSSSTSSIHETIRIGSQVHDKRTSQSTQHLSISLSHIKSKLPISPGKNGPQTSINPKRLYPIVCKPSISPIEDAKPGSAKVSTKPVPATKKTVKTAGTKPATYRLNSKKPSRNASRDPSPEKIKTLVENVSRPINGAA</sequence>